<comment type="caution">
    <text evidence="11">The sequence shown here is derived from an EMBL/GenBank/DDBJ whole genome shotgun (WGS) entry which is preliminary data.</text>
</comment>
<reference evidence="11 12" key="1">
    <citation type="journal article" date="2023" name="Arcadia Sci">
        <title>De novo assembly of a long-read Amblyomma americanum tick genome.</title>
        <authorList>
            <person name="Chou S."/>
            <person name="Poskanzer K.E."/>
            <person name="Rollins M."/>
            <person name="Thuy-Boun P.S."/>
        </authorList>
    </citation>
    <scope>NUCLEOTIDE SEQUENCE [LARGE SCALE GENOMIC DNA]</scope>
    <source>
        <strain evidence="11">F_SG_1</strain>
        <tissue evidence="11">Salivary glands</tissue>
    </source>
</reference>
<proteinExistence type="inferred from homology"/>
<keyword evidence="8" id="KW-0479">Metal-binding</keyword>
<evidence type="ECO:0000256" key="8">
    <source>
        <dbReference type="PIRSR" id="PIRSR600175-1"/>
    </source>
</evidence>
<feature type="transmembrane region" description="Helical" evidence="10">
    <location>
        <begin position="155"/>
        <end position="182"/>
    </location>
</feature>
<dbReference type="Pfam" id="PF00209">
    <property type="entry name" value="SNF"/>
    <property type="match status" value="1"/>
</dbReference>
<evidence type="ECO:0000256" key="6">
    <source>
        <dbReference type="ARBA" id="ARBA00022989"/>
    </source>
</evidence>
<sequence length="524" mass="58532">MVLTYAFLYLYHSFKRPLPWTDCFEWWGVPLDGCFRRISHDSHQRLCDSVRRILVNTGVNDTGAESVVAVSHLNRTVLVSQTEYAIRFAGCLSANVSSTEAFYNNYVLNSSPSIEQTGNVQPPLILCYGLCWTLVFLVIFRGIQVSGKVALFTATVPYLVLSLMLLRGITLPGSSIGLRYLLLPRWEALLDGTVWAAATEQVFYSLSIGTGGLVLYGSFQEFRADMQSSVRLICIMDFMTSAFASLVIFSVLGNMAHTLDVPIEEVVSAGPGLAFVTYPEALSLIALPNMWSVLFFAMLFMLGIDSQMANCEFVVKSVQELFPPFETRRELTTFLYCAFCFMIGLPLTTQAGIYFLTILDNYLGALIVLITCFGETLIVAWVYGMERFCFDVAFMTGTCPHYFFFITIKYAAPTVLGTFLAYTLATLPRSSVGDYVFPVWADGFGWTLALVGMTPVLVLAVARVRQCSGDWWKAMSPDADWGPYETKYRMRYFDQLENSGLAACYYPLTPDAPHKTKSTRSDHA</sequence>
<feature type="transmembrane region" description="Helical" evidence="10">
    <location>
        <begin position="202"/>
        <end position="219"/>
    </location>
</feature>
<dbReference type="GO" id="GO:0005283">
    <property type="term" value="F:amino acid:sodium symporter activity"/>
    <property type="evidence" value="ECO:0007669"/>
    <property type="project" value="TreeGrafter"/>
</dbReference>
<feature type="transmembrane region" description="Helical" evidence="10">
    <location>
        <begin position="334"/>
        <end position="356"/>
    </location>
</feature>
<keyword evidence="6 10" id="KW-1133">Transmembrane helix</keyword>
<comment type="subcellular location">
    <subcellularLocation>
        <location evidence="1">Membrane</location>
        <topology evidence="1">Multi-pass membrane protein</topology>
    </subcellularLocation>
</comment>
<evidence type="ECO:0000256" key="10">
    <source>
        <dbReference type="SAM" id="Phobius"/>
    </source>
</evidence>
<feature type="transmembrane region" description="Helical" evidence="10">
    <location>
        <begin position="362"/>
        <end position="383"/>
    </location>
</feature>
<feature type="disulfide bond" evidence="9">
    <location>
        <begin position="23"/>
        <end position="34"/>
    </location>
</feature>
<dbReference type="GO" id="GO:0005886">
    <property type="term" value="C:plasma membrane"/>
    <property type="evidence" value="ECO:0007669"/>
    <property type="project" value="TreeGrafter"/>
</dbReference>
<keyword evidence="12" id="KW-1185">Reference proteome</keyword>
<dbReference type="AlphaFoldDB" id="A0AAQ4EP24"/>
<evidence type="ECO:0000256" key="5">
    <source>
        <dbReference type="ARBA" id="ARBA00022847"/>
    </source>
</evidence>
<dbReference type="EMBL" id="JARKHS020012911">
    <property type="protein sequence ID" value="KAK8776475.1"/>
    <property type="molecule type" value="Genomic_DNA"/>
</dbReference>
<dbReference type="GO" id="GO:0015187">
    <property type="term" value="F:glycine transmembrane transporter activity"/>
    <property type="evidence" value="ECO:0007669"/>
    <property type="project" value="TreeGrafter"/>
</dbReference>
<dbReference type="InterPro" id="IPR000175">
    <property type="entry name" value="Na/ntran_symport"/>
</dbReference>
<evidence type="ECO:0000313" key="11">
    <source>
        <dbReference type="EMBL" id="KAK8776475.1"/>
    </source>
</evidence>
<feature type="binding site" evidence="8">
    <location>
        <position position="306"/>
    </location>
    <ligand>
        <name>Na(+)</name>
        <dbReference type="ChEBI" id="CHEBI:29101"/>
        <label>1</label>
    </ligand>
</feature>
<evidence type="ECO:0000256" key="3">
    <source>
        <dbReference type="ARBA" id="ARBA00022448"/>
    </source>
</evidence>
<keyword evidence="3" id="KW-0813">Transport</keyword>
<dbReference type="GO" id="GO:0089718">
    <property type="term" value="P:amino acid import across plasma membrane"/>
    <property type="evidence" value="ECO:0007669"/>
    <property type="project" value="TreeGrafter"/>
</dbReference>
<evidence type="ECO:0000313" key="12">
    <source>
        <dbReference type="Proteomes" id="UP001321473"/>
    </source>
</evidence>
<organism evidence="11 12">
    <name type="scientific">Amblyomma americanum</name>
    <name type="common">Lone star tick</name>
    <dbReference type="NCBI Taxonomy" id="6943"/>
    <lineage>
        <taxon>Eukaryota</taxon>
        <taxon>Metazoa</taxon>
        <taxon>Ecdysozoa</taxon>
        <taxon>Arthropoda</taxon>
        <taxon>Chelicerata</taxon>
        <taxon>Arachnida</taxon>
        <taxon>Acari</taxon>
        <taxon>Parasitiformes</taxon>
        <taxon>Ixodida</taxon>
        <taxon>Ixodoidea</taxon>
        <taxon>Ixodidae</taxon>
        <taxon>Amblyomminae</taxon>
        <taxon>Amblyomma</taxon>
    </lineage>
</organism>
<dbReference type="PRINTS" id="PR00176">
    <property type="entry name" value="NANEUSMPORT"/>
</dbReference>
<evidence type="ECO:0000256" key="4">
    <source>
        <dbReference type="ARBA" id="ARBA00022692"/>
    </source>
</evidence>
<name>A0AAQ4EP24_AMBAM</name>
<feature type="binding site" evidence="8">
    <location>
        <position position="302"/>
    </location>
    <ligand>
        <name>Na(+)</name>
        <dbReference type="ChEBI" id="CHEBI:29101"/>
        <label>1</label>
    </ligand>
</feature>
<dbReference type="InterPro" id="IPR037272">
    <property type="entry name" value="SNS_sf"/>
</dbReference>
<feature type="transmembrane region" description="Helical" evidence="10">
    <location>
        <begin position="403"/>
        <end position="424"/>
    </location>
</feature>
<keyword evidence="8" id="KW-0915">Sodium</keyword>
<feature type="transmembrane region" description="Helical" evidence="10">
    <location>
        <begin position="444"/>
        <end position="464"/>
    </location>
</feature>
<dbReference type="PANTHER" id="PTHR11616:SF236">
    <property type="entry name" value="TRANSPORTER"/>
    <property type="match status" value="1"/>
</dbReference>
<evidence type="ECO:0000256" key="1">
    <source>
        <dbReference type="ARBA" id="ARBA00004141"/>
    </source>
</evidence>
<feature type="transmembrane region" description="Helical" evidence="10">
    <location>
        <begin position="123"/>
        <end position="143"/>
    </location>
</feature>
<keyword evidence="4 10" id="KW-0812">Transmembrane</keyword>
<feature type="binding site" evidence="8">
    <location>
        <position position="205"/>
    </location>
    <ligand>
        <name>Na(+)</name>
        <dbReference type="ChEBI" id="CHEBI:29101"/>
        <label>1</label>
    </ligand>
</feature>
<keyword evidence="7 10" id="KW-0472">Membrane</keyword>
<protein>
    <recommendedName>
        <fullName evidence="13">Sodium-neurotransmitter symporter</fullName>
    </recommendedName>
</protein>
<gene>
    <name evidence="11" type="ORF">V5799_030178</name>
</gene>
<dbReference type="SUPFAM" id="SSF161070">
    <property type="entry name" value="SNF-like"/>
    <property type="match status" value="1"/>
</dbReference>
<dbReference type="Proteomes" id="UP001321473">
    <property type="component" value="Unassembled WGS sequence"/>
</dbReference>
<dbReference type="GO" id="GO:0015179">
    <property type="term" value="F:L-amino acid transmembrane transporter activity"/>
    <property type="evidence" value="ECO:0007669"/>
    <property type="project" value="TreeGrafter"/>
</dbReference>
<evidence type="ECO:0008006" key="13">
    <source>
        <dbReference type="Google" id="ProtNLM"/>
    </source>
</evidence>
<keyword evidence="9" id="KW-1015">Disulfide bond</keyword>
<keyword evidence="5" id="KW-0769">Symport</keyword>
<accession>A0AAQ4EP24</accession>
<evidence type="ECO:0000256" key="9">
    <source>
        <dbReference type="PIRSR" id="PIRSR600175-2"/>
    </source>
</evidence>
<dbReference type="PANTHER" id="PTHR11616">
    <property type="entry name" value="SODIUM/CHLORIDE DEPENDENT TRANSPORTER"/>
    <property type="match status" value="1"/>
</dbReference>
<evidence type="ECO:0000256" key="7">
    <source>
        <dbReference type="ARBA" id="ARBA00023136"/>
    </source>
</evidence>
<evidence type="ECO:0000256" key="2">
    <source>
        <dbReference type="ARBA" id="ARBA00006459"/>
    </source>
</evidence>
<feature type="transmembrane region" description="Helical" evidence="10">
    <location>
        <begin position="231"/>
        <end position="252"/>
    </location>
</feature>
<comment type="similarity">
    <text evidence="2">Belongs to the sodium:neurotransmitter symporter (SNF) (TC 2.A.22) family.</text>
</comment>
<feature type="transmembrane region" description="Helical" evidence="10">
    <location>
        <begin position="281"/>
        <end position="302"/>
    </location>
</feature>
<dbReference type="GO" id="GO:0046872">
    <property type="term" value="F:metal ion binding"/>
    <property type="evidence" value="ECO:0007669"/>
    <property type="project" value="UniProtKB-KW"/>
</dbReference>
<dbReference type="PROSITE" id="PS50267">
    <property type="entry name" value="NA_NEUROTRAN_SYMP_3"/>
    <property type="match status" value="1"/>
</dbReference>
<feature type="binding site" evidence="8">
    <location>
        <position position="305"/>
    </location>
    <ligand>
        <name>Na(+)</name>
        <dbReference type="ChEBI" id="CHEBI:29101"/>
        <label>1</label>
    </ligand>
</feature>